<dbReference type="Proteomes" id="UP000198619">
    <property type="component" value="Unassembled WGS sequence"/>
</dbReference>
<evidence type="ECO:0000259" key="11">
    <source>
        <dbReference type="PROSITE" id="PS51755"/>
    </source>
</evidence>
<keyword evidence="6" id="KW-0804">Transcription</keyword>
<evidence type="ECO:0000256" key="6">
    <source>
        <dbReference type="ARBA" id="ARBA00023163"/>
    </source>
</evidence>
<evidence type="ECO:0000256" key="3">
    <source>
        <dbReference type="ARBA" id="ARBA00023012"/>
    </source>
</evidence>
<dbReference type="PANTHER" id="PTHR48111">
    <property type="entry name" value="REGULATOR OF RPOS"/>
    <property type="match status" value="1"/>
</dbReference>
<dbReference type="PROSITE" id="PS51755">
    <property type="entry name" value="OMPR_PHOB"/>
    <property type="match status" value="1"/>
</dbReference>
<dbReference type="GO" id="GO:0000976">
    <property type="term" value="F:transcription cis-regulatory region binding"/>
    <property type="evidence" value="ECO:0007669"/>
    <property type="project" value="TreeGrafter"/>
</dbReference>
<dbReference type="PROSITE" id="PS50110">
    <property type="entry name" value="RESPONSE_REGULATORY"/>
    <property type="match status" value="1"/>
</dbReference>
<evidence type="ECO:0000256" key="2">
    <source>
        <dbReference type="ARBA" id="ARBA00022553"/>
    </source>
</evidence>
<dbReference type="InterPro" id="IPR001789">
    <property type="entry name" value="Sig_transdc_resp-reg_receiver"/>
</dbReference>
<keyword evidence="3" id="KW-0902">Two-component regulatory system</keyword>
<dbReference type="SMART" id="SM00862">
    <property type="entry name" value="Trans_reg_C"/>
    <property type="match status" value="1"/>
</dbReference>
<name>A0A1I0XDX8_9CLOT</name>
<feature type="modified residue" description="4-aspartylphosphate" evidence="8">
    <location>
        <position position="61"/>
    </location>
</feature>
<dbReference type="Pfam" id="PF00072">
    <property type="entry name" value="Response_reg"/>
    <property type="match status" value="1"/>
</dbReference>
<dbReference type="CDD" id="cd00383">
    <property type="entry name" value="trans_reg_C"/>
    <property type="match status" value="1"/>
</dbReference>
<feature type="domain" description="Response regulatory" evidence="10">
    <location>
        <begin position="11"/>
        <end position="125"/>
    </location>
</feature>
<dbReference type="Pfam" id="PF00486">
    <property type="entry name" value="Trans_reg_C"/>
    <property type="match status" value="1"/>
</dbReference>
<protein>
    <recommendedName>
        <fullName evidence="1">Stage 0 sporulation protein A homolog</fullName>
    </recommendedName>
</protein>
<accession>A0A1I0XDX8</accession>
<evidence type="ECO:0000256" key="8">
    <source>
        <dbReference type="PROSITE-ProRule" id="PRU00169"/>
    </source>
</evidence>
<dbReference type="GO" id="GO:0006355">
    <property type="term" value="P:regulation of DNA-templated transcription"/>
    <property type="evidence" value="ECO:0007669"/>
    <property type="project" value="InterPro"/>
</dbReference>
<evidence type="ECO:0000313" key="13">
    <source>
        <dbReference type="Proteomes" id="UP000198619"/>
    </source>
</evidence>
<dbReference type="RefSeq" id="WP_090039895.1">
    <property type="nucleotide sequence ID" value="NZ_FOKI01000008.1"/>
</dbReference>
<dbReference type="AlphaFoldDB" id="A0A1I0XDX8"/>
<organism evidence="12 13">
    <name type="scientific">Clostridium frigidicarnis</name>
    <dbReference type="NCBI Taxonomy" id="84698"/>
    <lineage>
        <taxon>Bacteria</taxon>
        <taxon>Bacillati</taxon>
        <taxon>Bacillota</taxon>
        <taxon>Clostridia</taxon>
        <taxon>Eubacteriales</taxon>
        <taxon>Clostridiaceae</taxon>
        <taxon>Clostridium</taxon>
    </lineage>
</organism>
<dbReference type="SMART" id="SM00448">
    <property type="entry name" value="REC"/>
    <property type="match status" value="1"/>
</dbReference>
<dbReference type="SUPFAM" id="SSF46894">
    <property type="entry name" value="C-terminal effector domain of the bipartite response regulators"/>
    <property type="match status" value="1"/>
</dbReference>
<dbReference type="OrthoDB" id="9790442at2"/>
<comment type="function">
    <text evidence="7">May play the central regulatory role in sporulation. It may be an element of the effector pathway responsible for the activation of sporulation genes in response to nutritional stress. Spo0A may act in concert with spo0H (a sigma factor) to control the expression of some genes that are critical to the sporulation process.</text>
</comment>
<keyword evidence="4" id="KW-0805">Transcription regulation</keyword>
<dbReference type="SUPFAM" id="SSF52172">
    <property type="entry name" value="CheY-like"/>
    <property type="match status" value="1"/>
</dbReference>
<dbReference type="EMBL" id="FOKI01000008">
    <property type="protein sequence ID" value="SFA98468.1"/>
    <property type="molecule type" value="Genomic_DNA"/>
</dbReference>
<dbReference type="Gene3D" id="6.10.250.690">
    <property type="match status" value="1"/>
</dbReference>
<gene>
    <name evidence="12" type="ORF">SAMN04488528_10084</name>
</gene>
<evidence type="ECO:0000256" key="1">
    <source>
        <dbReference type="ARBA" id="ARBA00018672"/>
    </source>
</evidence>
<evidence type="ECO:0000313" key="12">
    <source>
        <dbReference type="EMBL" id="SFA98468.1"/>
    </source>
</evidence>
<dbReference type="InterPro" id="IPR016032">
    <property type="entry name" value="Sig_transdc_resp-reg_C-effctor"/>
</dbReference>
<feature type="domain" description="OmpR/PhoB-type" evidence="11">
    <location>
        <begin position="139"/>
        <end position="238"/>
    </location>
</feature>
<keyword evidence="13" id="KW-1185">Reference proteome</keyword>
<dbReference type="STRING" id="84698.SAMN04488528_10084"/>
<dbReference type="Gene3D" id="3.40.50.2300">
    <property type="match status" value="1"/>
</dbReference>
<dbReference type="GO" id="GO:0005829">
    <property type="term" value="C:cytosol"/>
    <property type="evidence" value="ECO:0007669"/>
    <property type="project" value="TreeGrafter"/>
</dbReference>
<dbReference type="InterPro" id="IPR001867">
    <property type="entry name" value="OmpR/PhoB-type_DNA-bd"/>
</dbReference>
<dbReference type="GO" id="GO:0000156">
    <property type="term" value="F:phosphorelay response regulator activity"/>
    <property type="evidence" value="ECO:0007669"/>
    <property type="project" value="TreeGrafter"/>
</dbReference>
<dbReference type="GO" id="GO:0032993">
    <property type="term" value="C:protein-DNA complex"/>
    <property type="evidence" value="ECO:0007669"/>
    <property type="project" value="TreeGrafter"/>
</dbReference>
<dbReference type="Gene3D" id="1.10.10.10">
    <property type="entry name" value="Winged helix-like DNA-binding domain superfamily/Winged helix DNA-binding domain"/>
    <property type="match status" value="1"/>
</dbReference>
<proteinExistence type="predicted"/>
<dbReference type="InterPro" id="IPR011006">
    <property type="entry name" value="CheY-like_superfamily"/>
</dbReference>
<evidence type="ECO:0000259" key="10">
    <source>
        <dbReference type="PROSITE" id="PS50110"/>
    </source>
</evidence>
<evidence type="ECO:0000256" key="9">
    <source>
        <dbReference type="PROSITE-ProRule" id="PRU01091"/>
    </source>
</evidence>
<sequence>MITEYTLLDKKILLVDDEEQLISLLEEVLKKEGFKNIYKAVNGVDAILTSKDIEPDIILLDVNLPDIDGYMVCDKIRVFSFCPIIFLTAKGDDEDKLNGLEAGGDDYVTKPFNIKEVILRIKAQLRRNSYNPLENHEKQNTLTFGDITVNEENGEVSKGTNLITLTAKEYQLLLFLVKNPNKIFSKNNLCANIWGFDYDGYDNTIMVHIRHLREKIEDNPSKPNYIKTLKGLGYKLVVK</sequence>
<reference evidence="12 13" key="1">
    <citation type="submission" date="2016-10" db="EMBL/GenBank/DDBJ databases">
        <authorList>
            <person name="de Groot N.N."/>
        </authorList>
    </citation>
    <scope>NUCLEOTIDE SEQUENCE [LARGE SCALE GENOMIC DNA]</scope>
    <source>
        <strain evidence="12 13">DSM 12271</strain>
    </source>
</reference>
<dbReference type="PANTHER" id="PTHR48111:SF52">
    <property type="entry name" value="TRANSCRIPTIONAL REGULATORY PROTEIN YVRH"/>
    <property type="match status" value="1"/>
</dbReference>
<feature type="DNA-binding region" description="OmpR/PhoB-type" evidence="9">
    <location>
        <begin position="139"/>
        <end position="238"/>
    </location>
</feature>
<dbReference type="InterPro" id="IPR036388">
    <property type="entry name" value="WH-like_DNA-bd_sf"/>
</dbReference>
<dbReference type="InterPro" id="IPR039420">
    <property type="entry name" value="WalR-like"/>
</dbReference>
<keyword evidence="5 9" id="KW-0238">DNA-binding</keyword>
<keyword evidence="2 8" id="KW-0597">Phosphoprotein</keyword>
<dbReference type="FunFam" id="1.10.10.10:FF:000018">
    <property type="entry name" value="DNA-binding response regulator ResD"/>
    <property type="match status" value="1"/>
</dbReference>
<evidence type="ECO:0000256" key="4">
    <source>
        <dbReference type="ARBA" id="ARBA00023015"/>
    </source>
</evidence>
<dbReference type="CDD" id="cd17574">
    <property type="entry name" value="REC_OmpR"/>
    <property type="match status" value="1"/>
</dbReference>
<evidence type="ECO:0000256" key="7">
    <source>
        <dbReference type="ARBA" id="ARBA00024867"/>
    </source>
</evidence>
<evidence type="ECO:0000256" key="5">
    <source>
        <dbReference type="ARBA" id="ARBA00023125"/>
    </source>
</evidence>